<dbReference type="RefSeq" id="WP_325935754.1">
    <property type="nucleotide sequence ID" value="NZ_JAMZOO010000008.1"/>
</dbReference>
<proteinExistence type="inferred from homology"/>
<evidence type="ECO:0000256" key="1">
    <source>
        <dbReference type="ARBA" id="ARBA00002057"/>
    </source>
</evidence>
<dbReference type="Proteomes" id="UP001332939">
    <property type="component" value="Unassembled WGS sequence"/>
</dbReference>
<evidence type="ECO:0000256" key="8">
    <source>
        <dbReference type="ARBA" id="ARBA00022519"/>
    </source>
</evidence>
<comment type="function">
    <text evidence="1 15">Binds the cellulose synthase activator, bis-(3'-5') cyclic diguanylic acid (c-di-GMP).</text>
</comment>
<feature type="chain" id="PRO_5044960908" description="Cyclic di-GMP-binding protein" evidence="15">
    <location>
        <begin position="25"/>
        <end position="784"/>
    </location>
</feature>
<dbReference type="InterPro" id="IPR003920">
    <property type="entry name" value="Cell_synth_B"/>
</dbReference>
<keyword evidence="15" id="KW-0732">Signal</keyword>
<feature type="signal peptide" evidence="15">
    <location>
        <begin position="1"/>
        <end position="24"/>
    </location>
</feature>
<comment type="similarity">
    <text evidence="4 15">Belongs to the AcsB/BcsB family.</text>
</comment>
<reference evidence="16 17" key="1">
    <citation type="submission" date="2022-05" db="EMBL/GenBank/DDBJ databases">
        <title>Whole genome sequences of Escherichia coli of fish isolates collected from Assam, India.</title>
        <authorList>
            <person name="Sudha S."/>
            <person name="Muneeb K.H."/>
            <person name="Rakshit O."/>
            <person name="Mendem S.K."/>
            <person name="Raisen C."/>
            <person name="Holmes M.A."/>
            <person name="Shome B.R."/>
            <person name="Sivaraman G.K."/>
        </authorList>
    </citation>
    <scope>NUCLEOTIDE SEQUENCE [LARGE SCALE GENOMIC DNA]</scope>
    <source>
        <strain evidence="16 17">278</strain>
    </source>
</reference>
<evidence type="ECO:0000256" key="11">
    <source>
        <dbReference type="ARBA" id="ARBA00022916"/>
    </source>
</evidence>
<organism evidence="16 17">
    <name type="scientific">Proteus cibi</name>
    <dbReference type="NCBI Taxonomy" id="2050966"/>
    <lineage>
        <taxon>Bacteria</taxon>
        <taxon>Pseudomonadati</taxon>
        <taxon>Pseudomonadota</taxon>
        <taxon>Gammaproteobacteria</taxon>
        <taxon>Enterobacterales</taxon>
        <taxon>Morganellaceae</taxon>
        <taxon>Proteus</taxon>
    </lineage>
</organism>
<evidence type="ECO:0000256" key="3">
    <source>
        <dbReference type="ARBA" id="ARBA00005186"/>
    </source>
</evidence>
<keyword evidence="8 15" id="KW-0997">Cell inner membrane</keyword>
<evidence type="ECO:0000256" key="14">
    <source>
        <dbReference type="ARBA" id="ARBA00033444"/>
    </source>
</evidence>
<dbReference type="InterPro" id="IPR018513">
    <property type="entry name" value="Cell_synthase_bac"/>
</dbReference>
<keyword evidence="12 15" id="KW-1133">Transmembrane helix</keyword>
<dbReference type="Gene3D" id="2.60.120.260">
    <property type="entry name" value="Galactose-binding domain-like"/>
    <property type="match status" value="2"/>
</dbReference>
<keyword evidence="10 15" id="KW-0812">Transmembrane</keyword>
<evidence type="ECO:0000313" key="16">
    <source>
        <dbReference type="EMBL" id="MEB6858652.1"/>
    </source>
</evidence>
<evidence type="ECO:0000256" key="7">
    <source>
        <dbReference type="ARBA" id="ARBA00022475"/>
    </source>
</evidence>
<comment type="subunit">
    <text evidence="5 15">Tightly associated with the cellulose synthase catalytic subunit.</text>
</comment>
<name>A0ABU6EHV9_9GAMM</name>
<comment type="subcellular location">
    <subcellularLocation>
        <location evidence="2">Cell inner membrane</location>
        <topology evidence="2">Single-pass membrane protein</topology>
    </subcellularLocation>
</comment>
<evidence type="ECO:0000256" key="10">
    <source>
        <dbReference type="ARBA" id="ARBA00022692"/>
    </source>
</evidence>
<evidence type="ECO:0000256" key="9">
    <source>
        <dbReference type="ARBA" id="ARBA00022636"/>
    </source>
</evidence>
<comment type="caution">
    <text evidence="16">The sequence shown here is derived from an EMBL/GenBank/DDBJ whole genome shotgun (WGS) entry which is preliminary data.</text>
</comment>
<evidence type="ECO:0000256" key="15">
    <source>
        <dbReference type="RuleBase" id="RU365021"/>
    </source>
</evidence>
<keyword evidence="11 15" id="KW-0135">Cellulose biosynthesis</keyword>
<protein>
    <recommendedName>
        <fullName evidence="6 15">Cyclic di-GMP-binding protein</fullName>
    </recommendedName>
    <alternativeName>
        <fullName evidence="14 15">Cellulose synthase regulatory subunit</fullName>
    </alternativeName>
</protein>
<evidence type="ECO:0000256" key="5">
    <source>
        <dbReference type="ARBA" id="ARBA00011437"/>
    </source>
</evidence>
<keyword evidence="9 15" id="KW-0973">c-di-GMP</keyword>
<keyword evidence="17" id="KW-1185">Reference proteome</keyword>
<evidence type="ECO:0000256" key="2">
    <source>
        <dbReference type="ARBA" id="ARBA00004377"/>
    </source>
</evidence>
<evidence type="ECO:0000256" key="4">
    <source>
        <dbReference type="ARBA" id="ARBA00010714"/>
    </source>
</evidence>
<dbReference type="PRINTS" id="PR01440">
    <property type="entry name" value="CELLSNTHASEB"/>
</dbReference>
<sequence>MKKKLTLMLSLTAIAIASINLSQADTGMLALGGEFLPDPTSSYTHSPVQQNANTLIQREDSVLSEARNIEEQLTLAQMGSPSPIVLSGRKLLSGVTFNMANDLFIDNATLTMKVKASQGLIQSDQTLHLMLNGQPMGFLPLEEGGQEHEYVLEIPEMMLTNVNNLSFRLANRDALDENQCIPPLAEGLSLVISPDSSLDYRGRWINGGYSLERLPLPFFDPDRMTATSLPIILSDKPDHAEVTTAAIAASWFGSFSHDIKQVDLPVLMDQLPESDGVLVGYSGQTIAGITLPSGNSGQLTIVDNPVDPVFKLLLISGDNEKSLRQAVWALNNGKLPQNDHLVVPFQTLAMSQDYDAPRWLNTNKPVTLNQIANGSDEFSRQGINHAPNQFSFRVSPDLFWWDGDALPLDLKYVFPHSDKLNSRRSSLIASLNNQFLGALYPARSEPLGMLRQWLGMESEEQNSTLYLNPRQIYSQNQLQFYFDLREPDDSPCILTDGSSLISRIDPQSTLQFKNTWHYSRMPNLAYFSGASFPFSRRADFSQTTLLLPENPTIEELYTLVNLMARSGYATGTPVSHASVFLGAKELEKNNLSQHDVLAIGSLSSEGFLPARFSQQTFSFLNKNVEIKSQSLIDKAKGWIAGDYLSQSGDAASYLSSVKDWRGMMSFISPWANDRVVVLVTAKGNDSIKTIINDLNLAQINAAIKGDITLISGKDTVKSFHLGEHFSQGDLPFLQQFLWYSSRHVYLLGLLAVGFCALTGFVTYYWLQRRSTRRLHQISQHRSDK</sequence>
<comment type="pathway">
    <text evidence="3 15">Glycan metabolism; bacterial cellulose biosynthesis.</text>
</comment>
<dbReference type="EMBL" id="JAMZOO010000008">
    <property type="protein sequence ID" value="MEB6858652.1"/>
    <property type="molecule type" value="Genomic_DNA"/>
</dbReference>
<keyword evidence="7 15" id="KW-1003">Cell membrane</keyword>
<evidence type="ECO:0000256" key="13">
    <source>
        <dbReference type="ARBA" id="ARBA00023136"/>
    </source>
</evidence>
<dbReference type="NCBIfam" id="NF008324">
    <property type="entry name" value="PRK11114.1-2"/>
    <property type="match status" value="1"/>
</dbReference>
<evidence type="ECO:0000256" key="12">
    <source>
        <dbReference type="ARBA" id="ARBA00022989"/>
    </source>
</evidence>
<feature type="transmembrane region" description="Helical" evidence="15">
    <location>
        <begin position="744"/>
        <end position="766"/>
    </location>
</feature>
<dbReference type="Pfam" id="PF03170">
    <property type="entry name" value="BcsB"/>
    <property type="match status" value="1"/>
</dbReference>
<evidence type="ECO:0000313" key="17">
    <source>
        <dbReference type="Proteomes" id="UP001332939"/>
    </source>
</evidence>
<dbReference type="PANTHER" id="PTHR39083">
    <property type="entry name" value="CYCLIC DI-GMP-BINDING PROTEIN"/>
    <property type="match status" value="1"/>
</dbReference>
<dbReference type="PANTHER" id="PTHR39083:SF1">
    <property type="entry name" value="CYCLIC DI-GMP-BINDING PROTEIN"/>
    <property type="match status" value="1"/>
</dbReference>
<keyword evidence="13 15" id="KW-0472">Membrane</keyword>
<evidence type="ECO:0000256" key="6">
    <source>
        <dbReference type="ARBA" id="ARBA00021844"/>
    </source>
</evidence>
<gene>
    <name evidence="16" type="primary">bcsB</name>
    <name evidence="16" type="ORF">NA736_16690</name>
</gene>
<accession>A0ABU6EHV9</accession>